<feature type="compositionally biased region" description="Polar residues" evidence="5">
    <location>
        <begin position="268"/>
        <end position="277"/>
    </location>
</feature>
<sequence>MEGLYLHNLIFFHIFNDNSSIMRYVILGWGLPIIFIIPWVVVRTYFENTFCWTTNEDKRIFWIIRGPITATIILNFVFFINITRVLFVKMFSSSVSVRQYKYKTWFKSTFILVPLFGVHYMFLLVFNSLSMSYDIFEIIWLYIDLLFSSFQGCVVALLYCFFNGEVQTELHKLWQSWRRDNQKTANNHNSTTHMSYLTQSLTYLSRGRNSCFSTAATAADSSTLGHKEAANSQSRSPSPSSRLRSTQIVTQSMNYSLRGGDDNRHNSPKTSIRSGDTSNMSAIVIVCDKQSYLNGNNSGPTVDSNQESMM</sequence>
<dbReference type="Pfam" id="PF00002">
    <property type="entry name" value="7tm_2"/>
    <property type="match status" value="1"/>
</dbReference>
<dbReference type="SUPFAM" id="SSF81321">
    <property type="entry name" value="Family A G protein-coupled receptor-like"/>
    <property type="match status" value="1"/>
</dbReference>
<evidence type="ECO:0000256" key="1">
    <source>
        <dbReference type="ARBA" id="ARBA00004141"/>
    </source>
</evidence>
<dbReference type="PANTHER" id="PTHR45620">
    <property type="entry name" value="PDF RECEPTOR-LIKE PROTEIN-RELATED"/>
    <property type="match status" value="1"/>
</dbReference>
<dbReference type="Proteomes" id="UP000759131">
    <property type="component" value="Unassembled WGS sequence"/>
</dbReference>
<evidence type="ECO:0000256" key="3">
    <source>
        <dbReference type="ARBA" id="ARBA00022989"/>
    </source>
</evidence>
<evidence type="ECO:0000256" key="6">
    <source>
        <dbReference type="SAM" id="Phobius"/>
    </source>
</evidence>
<dbReference type="PROSITE" id="PS00650">
    <property type="entry name" value="G_PROTEIN_RECEP_F2_2"/>
    <property type="match status" value="1"/>
</dbReference>
<feature type="domain" description="G-protein coupled receptors family 2 profile 2" evidence="7">
    <location>
        <begin position="1"/>
        <end position="163"/>
    </location>
</feature>
<dbReference type="InterPro" id="IPR050332">
    <property type="entry name" value="GPCR_2"/>
</dbReference>
<feature type="transmembrane region" description="Helical" evidence="6">
    <location>
        <begin position="138"/>
        <end position="162"/>
    </location>
</feature>
<proteinExistence type="predicted"/>
<comment type="subcellular location">
    <subcellularLocation>
        <location evidence="1">Membrane</location>
        <topology evidence="1">Multi-pass membrane protein</topology>
    </subcellularLocation>
</comment>
<dbReference type="OrthoDB" id="6433780at2759"/>
<dbReference type="GO" id="GO:0005886">
    <property type="term" value="C:plasma membrane"/>
    <property type="evidence" value="ECO:0007669"/>
    <property type="project" value="TreeGrafter"/>
</dbReference>
<feature type="region of interest" description="Disordered" evidence="5">
    <location>
        <begin position="223"/>
        <end position="277"/>
    </location>
</feature>
<evidence type="ECO:0000256" key="4">
    <source>
        <dbReference type="ARBA" id="ARBA00023136"/>
    </source>
</evidence>
<name>A0A7R9L1A0_9ACAR</name>
<keyword evidence="4 6" id="KW-0472">Membrane</keyword>
<evidence type="ECO:0000259" key="7">
    <source>
        <dbReference type="PROSITE" id="PS50261"/>
    </source>
</evidence>
<dbReference type="PANTHER" id="PTHR45620:SF1">
    <property type="entry name" value="G-PROTEIN COUPLED RECEPTORS FAMILY 2 PROFILE 2 DOMAIN-CONTAINING PROTEIN"/>
    <property type="match status" value="1"/>
</dbReference>
<feature type="transmembrane region" description="Helical" evidence="6">
    <location>
        <begin position="108"/>
        <end position="126"/>
    </location>
</feature>
<accession>A0A7R9L1A0</accession>
<feature type="transmembrane region" description="Helical" evidence="6">
    <location>
        <begin position="62"/>
        <end position="87"/>
    </location>
</feature>
<dbReference type="GO" id="GO:0008528">
    <property type="term" value="F:G protein-coupled peptide receptor activity"/>
    <property type="evidence" value="ECO:0007669"/>
    <property type="project" value="TreeGrafter"/>
</dbReference>
<dbReference type="AlphaFoldDB" id="A0A7R9L1A0"/>
<dbReference type="GO" id="GO:0007166">
    <property type="term" value="P:cell surface receptor signaling pathway"/>
    <property type="evidence" value="ECO:0007669"/>
    <property type="project" value="InterPro"/>
</dbReference>
<dbReference type="InterPro" id="IPR000832">
    <property type="entry name" value="GPCR_2_secretin-like"/>
</dbReference>
<keyword evidence="2 6" id="KW-0812">Transmembrane</keyword>
<evidence type="ECO:0000313" key="9">
    <source>
        <dbReference type="Proteomes" id="UP000759131"/>
    </source>
</evidence>
<dbReference type="Gene3D" id="1.20.1070.10">
    <property type="entry name" value="Rhodopsin 7-helix transmembrane proteins"/>
    <property type="match status" value="1"/>
</dbReference>
<feature type="compositionally biased region" description="Low complexity" evidence="5">
    <location>
        <begin position="232"/>
        <end position="245"/>
    </location>
</feature>
<dbReference type="InterPro" id="IPR017981">
    <property type="entry name" value="GPCR_2-like_7TM"/>
</dbReference>
<keyword evidence="3 6" id="KW-1133">Transmembrane helix</keyword>
<evidence type="ECO:0000256" key="2">
    <source>
        <dbReference type="ARBA" id="ARBA00022692"/>
    </source>
</evidence>
<dbReference type="PRINTS" id="PR00249">
    <property type="entry name" value="GPCRSECRETIN"/>
</dbReference>
<dbReference type="PROSITE" id="PS50261">
    <property type="entry name" value="G_PROTEIN_RECEP_F2_4"/>
    <property type="match status" value="1"/>
</dbReference>
<dbReference type="EMBL" id="OC864950">
    <property type="protein sequence ID" value="CAD7632071.1"/>
    <property type="molecule type" value="Genomic_DNA"/>
</dbReference>
<reference evidence="8" key="1">
    <citation type="submission" date="2020-11" db="EMBL/GenBank/DDBJ databases">
        <authorList>
            <person name="Tran Van P."/>
        </authorList>
    </citation>
    <scope>NUCLEOTIDE SEQUENCE</scope>
</reference>
<dbReference type="GO" id="GO:0017046">
    <property type="term" value="F:peptide hormone binding"/>
    <property type="evidence" value="ECO:0007669"/>
    <property type="project" value="TreeGrafter"/>
</dbReference>
<organism evidence="8">
    <name type="scientific">Medioppia subpectinata</name>
    <dbReference type="NCBI Taxonomy" id="1979941"/>
    <lineage>
        <taxon>Eukaryota</taxon>
        <taxon>Metazoa</taxon>
        <taxon>Ecdysozoa</taxon>
        <taxon>Arthropoda</taxon>
        <taxon>Chelicerata</taxon>
        <taxon>Arachnida</taxon>
        <taxon>Acari</taxon>
        <taxon>Acariformes</taxon>
        <taxon>Sarcoptiformes</taxon>
        <taxon>Oribatida</taxon>
        <taxon>Brachypylina</taxon>
        <taxon>Oppioidea</taxon>
        <taxon>Oppiidae</taxon>
        <taxon>Medioppia</taxon>
    </lineage>
</organism>
<keyword evidence="9" id="KW-1185">Reference proteome</keyword>
<evidence type="ECO:0000256" key="5">
    <source>
        <dbReference type="SAM" id="MobiDB-lite"/>
    </source>
</evidence>
<protein>
    <recommendedName>
        <fullName evidence="7">G-protein coupled receptors family 2 profile 2 domain-containing protein</fullName>
    </recommendedName>
</protein>
<dbReference type="EMBL" id="CAJPIZ010010375">
    <property type="protein sequence ID" value="CAG2112501.1"/>
    <property type="molecule type" value="Genomic_DNA"/>
</dbReference>
<dbReference type="GO" id="GO:0007188">
    <property type="term" value="P:adenylate cyclase-modulating G protein-coupled receptor signaling pathway"/>
    <property type="evidence" value="ECO:0007669"/>
    <property type="project" value="TreeGrafter"/>
</dbReference>
<feature type="compositionally biased region" description="Polar residues" evidence="5">
    <location>
        <begin position="246"/>
        <end position="255"/>
    </location>
</feature>
<evidence type="ECO:0000313" key="8">
    <source>
        <dbReference type="EMBL" id="CAD7632071.1"/>
    </source>
</evidence>
<gene>
    <name evidence="8" type="ORF">OSB1V03_LOCUS12476</name>
</gene>
<feature type="transmembrane region" description="Helical" evidence="6">
    <location>
        <begin position="21"/>
        <end position="42"/>
    </location>
</feature>
<dbReference type="InterPro" id="IPR017983">
    <property type="entry name" value="GPCR_2_secretin-like_CS"/>
</dbReference>